<gene>
    <name evidence="9 12" type="primary">lysS</name>
    <name evidence="12" type="ORF">M9405_01215</name>
</gene>
<evidence type="ECO:0000313" key="12">
    <source>
        <dbReference type="EMBL" id="URJ25328.1"/>
    </source>
</evidence>
<dbReference type="CDD" id="cd04322">
    <property type="entry name" value="LysRS_N"/>
    <property type="match status" value="1"/>
</dbReference>
<evidence type="ECO:0000256" key="8">
    <source>
        <dbReference type="ARBA" id="ARBA00048573"/>
    </source>
</evidence>
<evidence type="ECO:0000256" key="5">
    <source>
        <dbReference type="ARBA" id="ARBA00022741"/>
    </source>
</evidence>
<dbReference type="GO" id="GO:0004824">
    <property type="term" value="F:lysine-tRNA ligase activity"/>
    <property type="evidence" value="ECO:0007669"/>
    <property type="project" value="UniProtKB-EC"/>
</dbReference>
<feature type="binding site" evidence="9">
    <location>
        <position position="424"/>
    </location>
    <ligand>
        <name>Mg(2+)</name>
        <dbReference type="ChEBI" id="CHEBI:18420"/>
        <label>2</label>
    </ligand>
</feature>
<dbReference type="PANTHER" id="PTHR42918:SF15">
    <property type="entry name" value="LYSINE--TRNA LIGASE, CHLOROPLASTIC_MITOCHONDRIAL"/>
    <property type="match status" value="1"/>
</dbReference>
<dbReference type="InterPro" id="IPR044136">
    <property type="entry name" value="Lys-tRNA-ligase_II_N"/>
</dbReference>
<dbReference type="InterPro" id="IPR006195">
    <property type="entry name" value="aa-tRNA-synth_II"/>
</dbReference>
<evidence type="ECO:0000256" key="2">
    <source>
        <dbReference type="ARBA" id="ARBA00022490"/>
    </source>
</evidence>
<dbReference type="RefSeq" id="WP_250223459.1">
    <property type="nucleotide sequence ID" value="NZ_CP097762.1"/>
</dbReference>
<dbReference type="InterPro" id="IPR012340">
    <property type="entry name" value="NA-bd_OB-fold"/>
</dbReference>
<comment type="similarity">
    <text evidence="1 9">Belongs to the class-II aminoacyl-tRNA synthetase family.</text>
</comment>
<dbReference type="Proteomes" id="UP001056834">
    <property type="component" value="Chromosome"/>
</dbReference>
<comment type="subunit">
    <text evidence="9">Homodimer.</text>
</comment>
<dbReference type="Gene3D" id="2.40.50.140">
    <property type="entry name" value="Nucleic acid-binding proteins"/>
    <property type="match status" value="1"/>
</dbReference>
<dbReference type="SUPFAM" id="SSF55681">
    <property type="entry name" value="Class II aaRS and biotin synthetases"/>
    <property type="match status" value="1"/>
</dbReference>
<dbReference type="PROSITE" id="PS50862">
    <property type="entry name" value="AA_TRNA_LIGASE_II"/>
    <property type="match status" value="1"/>
</dbReference>
<keyword evidence="9 10" id="KW-0460">Magnesium</keyword>
<sequence>MIKCIHSKKQSNKTLYTNDILSVRQEKLSNIRKTGIAFPNDFRRNSTSNQLYKKYAHKSKLELQRINIEVSVAGRIISQRIMGKASFITLQDFGGNIQLYITVDSLKNNAYEKNIKQWDLGDILGATGVLFKTRTEELSIYCNKIKLLTKSLRPLPDKFYGLNNQEKKYRQRYLDLIINNNSKEIFKTRSLIIANIREFMQKNDFIEVETPMMHMHAGGANANPFITHHNKFGVKMYLRIAPELYLKQLIIGGFERIFEINRNFRNEGLSPHHNPEFTMMEIYMAYADYQDIIILVQHLLRSLTQTILGHSIVKYGNHQLNFQDPFTQITIKNAISYYLPNTKNKNIDDIHAISTIAASFGIQVNNHWTINEIQMAIFEEIIAKKIIQPTCVTTYPIEISTLARRNDNNPQYADRFELFIAGQEIGNGFSELNDPEDQKERFLKQNKTKINNITEKNNNTPYYDADYITALEYGLPPTAGVGIGIDRLVMLLTDTHTIRDVILFPTLRPR</sequence>
<dbReference type="InterPro" id="IPR004364">
    <property type="entry name" value="Aa-tRNA-synt_II"/>
</dbReference>
<name>A0ABY4SV10_9ENTR</name>
<dbReference type="CDD" id="cd00775">
    <property type="entry name" value="LysRS_core"/>
    <property type="match status" value="1"/>
</dbReference>
<evidence type="ECO:0000256" key="9">
    <source>
        <dbReference type="HAMAP-Rule" id="MF_00252"/>
    </source>
</evidence>
<dbReference type="PRINTS" id="PR00982">
    <property type="entry name" value="TRNASYNTHLYS"/>
</dbReference>
<evidence type="ECO:0000256" key="1">
    <source>
        <dbReference type="ARBA" id="ARBA00008226"/>
    </source>
</evidence>
<dbReference type="EMBL" id="CP097762">
    <property type="protein sequence ID" value="URJ25328.1"/>
    <property type="molecule type" value="Genomic_DNA"/>
</dbReference>
<feature type="binding site" evidence="9">
    <location>
        <position position="417"/>
    </location>
    <ligand>
        <name>Mg(2+)</name>
        <dbReference type="ChEBI" id="CHEBI:18420"/>
        <label>1</label>
    </ligand>
</feature>
<dbReference type="NCBIfam" id="NF001756">
    <property type="entry name" value="PRK00484.1"/>
    <property type="match status" value="1"/>
</dbReference>
<evidence type="ECO:0000256" key="7">
    <source>
        <dbReference type="ARBA" id="ARBA00023146"/>
    </source>
</evidence>
<evidence type="ECO:0000256" key="10">
    <source>
        <dbReference type="RuleBase" id="RU000336"/>
    </source>
</evidence>
<evidence type="ECO:0000313" key="13">
    <source>
        <dbReference type="Proteomes" id="UP001056834"/>
    </source>
</evidence>
<keyword evidence="7 9" id="KW-0030">Aminoacyl-tRNA synthetase</keyword>
<dbReference type="SUPFAM" id="SSF50249">
    <property type="entry name" value="Nucleic acid-binding proteins"/>
    <property type="match status" value="1"/>
</dbReference>
<keyword evidence="2 9" id="KW-0963">Cytoplasm</keyword>
<evidence type="ECO:0000256" key="4">
    <source>
        <dbReference type="ARBA" id="ARBA00022723"/>
    </source>
</evidence>
<dbReference type="InterPro" id="IPR002313">
    <property type="entry name" value="Lys-tRNA-ligase_II"/>
</dbReference>
<dbReference type="InterPro" id="IPR045864">
    <property type="entry name" value="aa-tRNA-synth_II/BPL/LPL"/>
</dbReference>
<accession>A0ABY4SV10</accession>
<evidence type="ECO:0000256" key="6">
    <source>
        <dbReference type="ARBA" id="ARBA00022840"/>
    </source>
</evidence>
<feature type="binding site" evidence="9">
    <location>
        <position position="424"/>
    </location>
    <ligand>
        <name>Mg(2+)</name>
        <dbReference type="ChEBI" id="CHEBI:18420"/>
        <label>1</label>
    </ligand>
</feature>
<keyword evidence="9" id="KW-0648">Protein biosynthesis</keyword>
<comment type="cofactor">
    <cofactor evidence="9 10">
        <name>Mg(2+)</name>
        <dbReference type="ChEBI" id="CHEBI:18420"/>
    </cofactor>
    <text evidence="9 10">Binds 3 Mg(2+) ions per subunit.</text>
</comment>
<organism evidence="12 13">
    <name type="scientific">Candidatus Blochmannia ocreatus</name>
    <name type="common">nom. nud.</name>
    <dbReference type="NCBI Taxonomy" id="251538"/>
    <lineage>
        <taxon>Bacteria</taxon>
        <taxon>Pseudomonadati</taxon>
        <taxon>Pseudomonadota</taxon>
        <taxon>Gammaproteobacteria</taxon>
        <taxon>Enterobacterales</taxon>
        <taxon>Enterobacteriaceae</taxon>
        <taxon>ant endosymbionts</taxon>
        <taxon>Candidatus Blochmanniella</taxon>
    </lineage>
</organism>
<protein>
    <recommendedName>
        <fullName evidence="9">Lysine--tRNA ligase</fullName>
        <ecNumber evidence="9">6.1.1.6</ecNumber>
    </recommendedName>
    <alternativeName>
        <fullName evidence="9">Lysyl-tRNA synthetase</fullName>
        <shortName evidence="9">LysRS</shortName>
    </alternativeName>
</protein>
<dbReference type="NCBIfam" id="TIGR00499">
    <property type="entry name" value="lysS_bact"/>
    <property type="match status" value="1"/>
</dbReference>
<feature type="domain" description="Aminoacyl-transfer RNA synthetases class-II family profile" evidence="11">
    <location>
        <begin position="186"/>
        <end position="509"/>
    </location>
</feature>
<dbReference type="Pfam" id="PF00152">
    <property type="entry name" value="tRNA-synt_2"/>
    <property type="match status" value="1"/>
</dbReference>
<dbReference type="HAMAP" id="MF_00252">
    <property type="entry name" value="Lys_tRNA_synth_class2"/>
    <property type="match status" value="1"/>
</dbReference>
<evidence type="ECO:0000256" key="3">
    <source>
        <dbReference type="ARBA" id="ARBA00022598"/>
    </source>
</evidence>
<dbReference type="InterPro" id="IPR018149">
    <property type="entry name" value="Lys-tRNA-synth_II_C"/>
</dbReference>
<keyword evidence="3 9" id="KW-0436">Ligase</keyword>
<evidence type="ECO:0000259" key="11">
    <source>
        <dbReference type="PROSITE" id="PS50862"/>
    </source>
</evidence>
<dbReference type="PANTHER" id="PTHR42918">
    <property type="entry name" value="LYSYL-TRNA SYNTHETASE"/>
    <property type="match status" value="1"/>
</dbReference>
<keyword evidence="4 9" id="KW-0479">Metal-binding</keyword>
<dbReference type="Gene3D" id="3.30.930.10">
    <property type="entry name" value="Bira Bifunctional Protein, Domain 2"/>
    <property type="match status" value="1"/>
</dbReference>
<keyword evidence="13" id="KW-1185">Reference proteome</keyword>
<dbReference type="EC" id="6.1.1.6" evidence="9"/>
<comment type="subcellular location">
    <subcellularLocation>
        <location evidence="9">Cytoplasm</location>
    </subcellularLocation>
</comment>
<keyword evidence="6 9" id="KW-0067">ATP-binding</keyword>
<dbReference type="InterPro" id="IPR004365">
    <property type="entry name" value="NA-bd_OB_tRNA"/>
</dbReference>
<dbReference type="Pfam" id="PF01336">
    <property type="entry name" value="tRNA_anti-codon"/>
    <property type="match status" value="1"/>
</dbReference>
<proteinExistence type="inferred from homology"/>
<comment type="catalytic activity">
    <reaction evidence="8 9 10">
        <text>tRNA(Lys) + L-lysine + ATP = L-lysyl-tRNA(Lys) + AMP + diphosphate</text>
        <dbReference type="Rhea" id="RHEA:20792"/>
        <dbReference type="Rhea" id="RHEA-COMP:9696"/>
        <dbReference type="Rhea" id="RHEA-COMP:9697"/>
        <dbReference type="ChEBI" id="CHEBI:30616"/>
        <dbReference type="ChEBI" id="CHEBI:32551"/>
        <dbReference type="ChEBI" id="CHEBI:33019"/>
        <dbReference type="ChEBI" id="CHEBI:78442"/>
        <dbReference type="ChEBI" id="CHEBI:78529"/>
        <dbReference type="ChEBI" id="CHEBI:456215"/>
        <dbReference type="EC" id="6.1.1.6"/>
    </reaction>
</comment>
<reference evidence="12" key="1">
    <citation type="submission" date="2022-05" db="EMBL/GenBank/DDBJ databases">
        <title>Impact of host demography and evolutionary history on endosymbiont molecular evolution: a test in carpenter ants (Genus Camponotus) and their Blochmannia endosymbionts.</title>
        <authorList>
            <person name="Manthey J.D."/>
            <person name="Giron J.C."/>
            <person name="Hruska J.P."/>
        </authorList>
    </citation>
    <scope>NUCLEOTIDE SEQUENCE</scope>
    <source>
        <strain evidence="12">C-006</strain>
    </source>
</reference>
<keyword evidence="5 9" id="KW-0547">Nucleotide-binding</keyword>